<comment type="caution">
    <text evidence="8">The sequence shown here is derived from an EMBL/GenBank/DDBJ whole genome shotgun (WGS) entry which is preliminary data.</text>
</comment>
<keyword evidence="6" id="KW-0732">Signal</keyword>
<gene>
    <name evidence="8" type="ORF">HHL15_23590</name>
</gene>
<evidence type="ECO:0000256" key="4">
    <source>
        <dbReference type="ARBA" id="ARBA00022989"/>
    </source>
</evidence>
<dbReference type="AlphaFoldDB" id="A0A848GGX5"/>
<feature type="domain" description="Single Cache" evidence="7">
    <location>
        <begin position="28"/>
        <end position="109"/>
    </location>
</feature>
<feature type="signal peptide" evidence="6">
    <location>
        <begin position="1"/>
        <end position="22"/>
    </location>
</feature>
<evidence type="ECO:0000313" key="8">
    <source>
        <dbReference type="EMBL" id="NML28741.1"/>
    </source>
</evidence>
<accession>A0A848GGX5</accession>
<evidence type="ECO:0000256" key="2">
    <source>
        <dbReference type="ARBA" id="ARBA00022475"/>
    </source>
</evidence>
<reference evidence="8 9" key="1">
    <citation type="submission" date="2020-04" db="EMBL/GenBank/DDBJ databases">
        <title>Zoogloea sp. G-4-1-14 isolated from soil.</title>
        <authorList>
            <person name="Dahal R.H."/>
        </authorList>
    </citation>
    <scope>NUCLEOTIDE SEQUENCE [LARGE SCALE GENOMIC DNA]</scope>
    <source>
        <strain evidence="8 9">G-4-1-14</strain>
    </source>
</reference>
<feature type="chain" id="PRO_5032999482" description="Single Cache domain-containing protein" evidence="6">
    <location>
        <begin position="23"/>
        <end position="285"/>
    </location>
</feature>
<sequence length="285" mass="31624">MKKILARLIVLLGCTILLPARAEPPIATRTEIDAGRAQVLLGQAVEHYRAVGDTALAEFGRQGRFIDKELYVYVLASDGTMLTSGGSSASLIGRNVSAMRDVAGKPFFAEMLEIAKTRGSGHVEYRWLNWVDNTVQRKQAYFERVNERVLAVGYYLPRTSPAQAKAFLEQAATAMRAAPDEAIKEFNKLGGRFVQDDLYVFVIDMKSGHFVAHGVQPRLIGTDGLELKDATGQPIIRNILKMAQTRKQGELDYLWPNPVTKKSEAKRTLFQVVGSHVVAVGYYHQ</sequence>
<dbReference type="Pfam" id="PF17200">
    <property type="entry name" value="sCache_2"/>
    <property type="match status" value="2"/>
</dbReference>
<dbReference type="EMBL" id="JABBGA010000034">
    <property type="protein sequence ID" value="NML28741.1"/>
    <property type="molecule type" value="Genomic_DNA"/>
</dbReference>
<keyword evidence="2" id="KW-1003">Cell membrane</keyword>
<keyword evidence="4" id="KW-1133">Transmembrane helix</keyword>
<protein>
    <recommendedName>
        <fullName evidence="7">Single Cache domain-containing protein</fullName>
    </recommendedName>
</protein>
<dbReference type="Gene3D" id="3.30.450.20">
    <property type="entry name" value="PAS domain"/>
    <property type="match status" value="2"/>
</dbReference>
<name>A0A848GGX5_9RHOO</name>
<organism evidence="8 9">
    <name type="scientific">Zoogloea dura</name>
    <dbReference type="NCBI Taxonomy" id="2728840"/>
    <lineage>
        <taxon>Bacteria</taxon>
        <taxon>Pseudomonadati</taxon>
        <taxon>Pseudomonadota</taxon>
        <taxon>Betaproteobacteria</taxon>
        <taxon>Rhodocyclales</taxon>
        <taxon>Zoogloeaceae</taxon>
        <taxon>Zoogloea</taxon>
    </lineage>
</organism>
<evidence type="ECO:0000259" key="7">
    <source>
        <dbReference type="SMART" id="SM01049"/>
    </source>
</evidence>
<feature type="domain" description="Single Cache" evidence="7">
    <location>
        <begin position="158"/>
        <end position="237"/>
    </location>
</feature>
<comment type="subcellular location">
    <subcellularLocation>
        <location evidence="1">Cell membrane</location>
        <topology evidence="1">Multi-pass membrane protein</topology>
    </subcellularLocation>
</comment>
<dbReference type="InterPro" id="IPR033480">
    <property type="entry name" value="sCache_2"/>
</dbReference>
<evidence type="ECO:0000256" key="5">
    <source>
        <dbReference type="ARBA" id="ARBA00023136"/>
    </source>
</evidence>
<dbReference type="GO" id="GO:0005886">
    <property type="term" value="C:plasma membrane"/>
    <property type="evidence" value="ECO:0007669"/>
    <property type="project" value="UniProtKB-SubCell"/>
</dbReference>
<proteinExistence type="predicted"/>
<keyword evidence="3" id="KW-0812">Transmembrane</keyword>
<keyword evidence="9" id="KW-1185">Reference proteome</keyword>
<dbReference type="SMART" id="SM01049">
    <property type="entry name" value="Cache_2"/>
    <property type="match status" value="2"/>
</dbReference>
<evidence type="ECO:0000256" key="1">
    <source>
        <dbReference type="ARBA" id="ARBA00004651"/>
    </source>
</evidence>
<evidence type="ECO:0000256" key="6">
    <source>
        <dbReference type="SAM" id="SignalP"/>
    </source>
</evidence>
<evidence type="ECO:0000256" key="3">
    <source>
        <dbReference type="ARBA" id="ARBA00022692"/>
    </source>
</evidence>
<dbReference type="Proteomes" id="UP000580043">
    <property type="component" value="Unassembled WGS sequence"/>
</dbReference>
<dbReference type="RefSeq" id="WP_169148262.1">
    <property type="nucleotide sequence ID" value="NZ_JABBGA010000034.1"/>
</dbReference>
<evidence type="ECO:0000313" key="9">
    <source>
        <dbReference type="Proteomes" id="UP000580043"/>
    </source>
</evidence>
<keyword evidence="5" id="KW-0472">Membrane</keyword>